<dbReference type="InterPro" id="IPR024445">
    <property type="entry name" value="Tnp_ISXO2-like"/>
</dbReference>
<protein>
    <submittedName>
        <fullName evidence="3">IS1595 family transposase</fullName>
    </submittedName>
</protein>
<feature type="region of interest" description="Disordered" evidence="1">
    <location>
        <begin position="152"/>
        <end position="176"/>
    </location>
</feature>
<organism evidence="3 4">
    <name type="scientific">Mucilaginibacter pankratovii</name>
    <dbReference type="NCBI Taxonomy" id="2772110"/>
    <lineage>
        <taxon>Bacteria</taxon>
        <taxon>Pseudomonadati</taxon>
        <taxon>Bacteroidota</taxon>
        <taxon>Sphingobacteriia</taxon>
        <taxon>Sphingobacteriales</taxon>
        <taxon>Sphingobacteriaceae</taxon>
        <taxon>Mucilaginibacter</taxon>
    </lineage>
</organism>
<dbReference type="InterPro" id="IPR024442">
    <property type="entry name" value="Transposase_Zn_ribbon"/>
</dbReference>
<dbReference type="SMART" id="SM01126">
    <property type="entry name" value="DDE_Tnp_IS1595"/>
    <property type="match status" value="1"/>
</dbReference>
<dbReference type="NCBIfam" id="NF033547">
    <property type="entry name" value="transpos_IS1595"/>
    <property type="match status" value="1"/>
</dbReference>
<dbReference type="Pfam" id="PF12762">
    <property type="entry name" value="DDE_Tnp_IS1595"/>
    <property type="match status" value="1"/>
</dbReference>
<evidence type="ECO:0000313" key="4">
    <source>
        <dbReference type="Proteomes" id="UP000606600"/>
    </source>
</evidence>
<reference evidence="3 4" key="1">
    <citation type="submission" date="2020-09" db="EMBL/GenBank/DDBJ databases">
        <title>Novel species of Mucilaginibacter isolated from a glacier on the Tibetan Plateau.</title>
        <authorList>
            <person name="Liu Q."/>
            <person name="Xin Y.-H."/>
        </authorList>
    </citation>
    <scope>NUCLEOTIDE SEQUENCE [LARGE SCALE GENOMIC DNA]</scope>
    <source>
        <strain evidence="3 4">ZT4R22</strain>
    </source>
</reference>
<dbReference type="EMBL" id="JACWMY010000003">
    <property type="protein sequence ID" value="MBD1363445.1"/>
    <property type="molecule type" value="Genomic_DNA"/>
</dbReference>
<sequence length="324" mass="37560">MNLLTFNDRFPDEVACRAYLRDKREAEGITCKNCRGTKHYWIESKSKWRCASCLSTTNLRAGTIMEKSKLSVKTWFMAIHLITSTKKSFSALEMQRQLGLKRYEPVWYMMQKIRLAMGKRDAKYTLQGNIEIDDAYFEIVDLPELDELGNKKTSGRVVNTDGKEDDEQKRGRGTNKKQKVLVMVESNPNTDPLNKHKKKRSMGFVKMIIMDNFRNDTINYEVSKAVQQKTNIISDAMLGFNKLANVGMNHTAMIVPKKEAGKTLPWVHTVIANAKRLFLGIHHSIGKEYLQNYLNEYCYKLNRRNFQADLFDRMIVAGINDTWY</sequence>
<dbReference type="Pfam" id="PF12760">
    <property type="entry name" value="Zn_ribbon_IS1595"/>
    <property type="match status" value="1"/>
</dbReference>
<comment type="caution">
    <text evidence="3">The sequence shown here is derived from an EMBL/GenBank/DDBJ whole genome shotgun (WGS) entry which is preliminary data.</text>
</comment>
<proteinExistence type="predicted"/>
<gene>
    <name evidence="3" type="ORF">IDJ77_06455</name>
</gene>
<evidence type="ECO:0000259" key="2">
    <source>
        <dbReference type="SMART" id="SM01126"/>
    </source>
</evidence>
<dbReference type="Proteomes" id="UP000606600">
    <property type="component" value="Unassembled WGS sequence"/>
</dbReference>
<name>A0ABR7WMC5_9SPHI</name>
<feature type="domain" description="ISXO2-like transposase" evidence="2">
    <location>
        <begin position="125"/>
        <end position="302"/>
    </location>
</feature>
<accession>A0ABR7WMC5</accession>
<evidence type="ECO:0000256" key="1">
    <source>
        <dbReference type="SAM" id="MobiDB-lite"/>
    </source>
</evidence>
<keyword evidence="4" id="KW-1185">Reference proteome</keyword>
<evidence type="ECO:0000313" key="3">
    <source>
        <dbReference type="EMBL" id="MBD1363445.1"/>
    </source>
</evidence>